<feature type="transmembrane region" description="Helical" evidence="2">
    <location>
        <begin position="210"/>
        <end position="230"/>
    </location>
</feature>
<keyword evidence="4" id="KW-1185">Reference proteome</keyword>
<gene>
    <name evidence="3" type="ORF">CTKZ_13620</name>
</gene>
<feature type="transmembrane region" description="Helical" evidence="2">
    <location>
        <begin position="64"/>
        <end position="85"/>
    </location>
</feature>
<dbReference type="SUPFAM" id="SSF103481">
    <property type="entry name" value="Multidrug resistance efflux transporter EmrE"/>
    <property type="match status" value="1"/>
</dbReference>
<accession>A0A401UZ25</accession>
<dbReference type="RefSeq" id="WP_124342331.1">
    <property type="nucleotide sequence ID" value="NZ_BHYL01000096.1"/>
</dbReference>
<name>A0A401UZ25_9CELL</name>
<keyword evidence="2" id="KW-1133">Transmembrane helix</keyword>
<reference evidence="3 4" key="1">
    <citation type="submission" date="2018-11" db="EMBL/GenBank/DDBJ databases">
        <title>Draft genome sequence of Cellulomonas takizawaensis strain TKZ-21.</title>
        <authorList>
            <person name="Yamamura H."/>
            <person name="Hayashi T."/>
            <person name="Hamada M."/>
            <person name="Serisawa Y."/>
            <person name="Matsuyama K."/>
            <person name="Nakagawa Y."/>
            <person name="Otoguro M."/>
            <person name="Yanagida F."/>
            <person name="Hayakawa M."/>
        </authorList>
    </citation>
    <scope>NUCLEOTIDE SEQUENCE [LARGE SCALE GENOMIC DNA]</scope>
    <source>
        <strain evidence="3 4">TKZ-21</strain>
    </source>
</reference>
<evidence type="ECO:0000313" key="4">
    <source>
        <dbReference type="Proteomes" id="UP000288246"/>
    </source>
</evidence>
<evidence type="ECO:0000256" key="2">
    <source>
        <dbReference type="SAM" id="Phobius"/>
    </source>
</evidence>
<evidence type="ECO:0008006" key="5">
    <source>
        <dbReference type="Google" id="ProtNLM"/>
    </source>
</evidence>
<feature type="region of interest" description="Disordered" evidence="1">
    <location>
        <begin position="262"/>
        <end position="282"/>
    </location>
</feature>
<sequence>MIGSLLAAVASSIGYGISTIMQAVGARRARGLGAVLQPLVVAAFVLDGLAWLLSLAALDHLPLFVVQAVIAASLVVVVLLARVVLHATMRRLDVAAVVAVVAALVVVAAAGGEQPAVHPPDGFVGLTITAAGVVAVATLAAYRSGPPVLLAVLGGLGYSIAAIAARAAHADGDLLDTVLQPLAIPIVVGGVAGALAYLRALERGSVGTAAAIVSVIEVVVPGVVGLTVLGDFVRDGWAVPAAAALAVALVGCVALATSPANAAAESGDTPGGDDVRTPARSG</sequence>
<dbReference type="EMBL" id="BHYL01000096">
    <property type="protein sequence ID" value="GCD19800.1"/>
    <property type="molecule type" value="Genomic_DNA"/>
</dbReference>
<feature type="transmembrane region" description="Helical" evidence="2">
    <location>
        <begin position="6"/>
        <end position="26"/>
    </location>
</feature>
<feature type="transmembrane region" description="Helical" evidence="2">
    <location>
        <begin position="38"/>
        <end position="58"/>
    </location>
</feature>
<comment type="caution">
    <text evidence="3">The sequence shown here is derived from an EMBL/GenBank/DDBJ whole genome shotgun (WGS) entry which is preliminary data.</text>
</comment>
<feature type="compositionally biased region" description="Basic and acidic residues" evidence="1">
    <location>
        <begin position="273"/>
        <end position="282"/>
    </location>
</feature>
<protein>
    <recommendedName>
        <fullName evidence="5">Integral membrane protein</fullName>
    </recommendedName>
</protein>
<feature type="transmembrane region" description="Helical" evidence="2">
    <location>
        <begin position="123"/>
        <end position="141"/>
    </location>
</feature>
<evidence type="ECO:0000313" key="3">
    <source>
        <dbReference type="EMBL" id="GCD19800.1"/>
    </source>
</evidence>
<feature type="transmembrane region" description="Helical" evidence="2">
    <location>
        <begin position="92"/>
        <end position="111"/>
    </location>
</feature>
<dbReference type="PANTHER" id="PTHR40761:SF1">
    <property type="entry name" value="CONSERVED INTEGRAL MEMBRANE ALANINE VALINE AND LEUCINE RICH PROTEIN-RELATED"/>
    <property type="match status" value="1"/>
</dbReference>
<evidence type="ECO:0000256" key="1">
    <source>
        <dbReference type="SAM" id="MobiDB-lite"/>
    </source>
</evidence>
<proteinExistence type="predicted"/>
<feature type="transmembrane region" description="Helical" evidence="2">
    <location>
        <begin position="148"/>
        <end position="167"/>
    </location>
</feature>
<dbReference type="Proteomes" id="UP000288246">
    <property type="component" value="Unassembled WGS sequence"/>
</dbReference>
<feature type="transmembrane region" description="Helical" evidence="2">
    <location>
        <begin position="236"/>
        <end position="256"/>
    </location>
</feature>
<dbReference type="InterPro" id="IPR037185">
    <property type="entry name" value="EmrE-like"/>
</dbReference>
<dbReference type="PANTHER" id="PTHR40761">
    <property type="entry name" value="CONSERVED INTEGRAL MEMBRANE ALANINE VALINE AND LEUCINE RICH PROTEIN-RELATED"/>
    <property type="match status" value="1"/>
</dbReference>
<feature type="transmembrane region" description="Helical" evidence="2">
    <location>
        <begin position="179"/>
        <end position="198"/>
    </location>
</feature>
<keyword evidence="2" id="KW-0812">Transmembrane</keyword>
<dbReference type="AlphaFoldDB" id="A0A401UZ25"/>
<keyword evidence="2" id="KW-0472">Membrane</keyword>
<organism evidence="3 4">
    <name type="scientific">Cellulomonas algicola</name>
    <dbReference type="NCBI Taxonomy" id="2071633"/>
    <lineage>
        <taxon>Bacteria</taxon>
        <taxon>Bacillati</taxon>
        <taxon>Actinomycetota</taxon>
        <taxon>Actinomycetes</taxon>
        <taxon>Micrococcales</taxon>
        <taxon>Cellulomonadaceae</taxon>
        <taxon>Cellulomonas</taxon>
    </lineage>
</organism>
<dbReference type="OrthoDB" id="4821789at2"/>